<proteinExistence type="predicted"/>
<sequence length="53" mass="5683">MTTLKAKVCVVCGCGHLRRGIVSEIDSRGLVYQVQAMGWEANLLHGAALSLLL</sequence>
<reference evidence="1" key="1">
    <citation type="journal article" date="2021" name="Proc. Natl. Acad. Sci. U.S.A.">
        <title>Global biogeography of chemosynthetic symbionts reveals both localized and globally distributed symbiont groups. .</title>
        <authorList>
            <person name="Osvatic J.T."/>
            <person name="Wilkins L.G.E."/>
            <person name="Leibrecht L."/>
            <person name="Leray M."/>
            <person name="Zauner S."/>
            <person name="Polzin J."/>
            <person name="Camacho Y."/>
            <person name="Gros O."/>
            <person name="van Gils J.A."/>
            <person name="Eisen J.A."/>
            <person name="Petersen J.M."/>
            <person name="Yuen B."/>
        </authorList>
    </citation>
    <scope>NUCLEOTIDE SEQUENCE</scope>
    <source>
        <strain evidence="1">MAGclacostrist064TRANS</strain>
    </source>
</reference>
<accession>A0A9E4T174</accession>
<evidence type="ECO:0000313" key="1">
    <source>
        <dbReference type="EMBL" id="MCG7947955.1"/>
    </source>
</evidence>
<gene>
    <name evidence="1" type="ORF">JAZ07_16555</name>
</gene>
<name>A0A9E4T174_9GAMM</name>
<dbReference type="AlphaFoldDB" id="A0A9E4T174"/>
<dbReference type="Proteomes" id="UP000886667">
    <property type="component" value="Unassembled WGS sequence"/>
</dbReference>
<evidence type="ECO:0000313" key="2">
    <source>
        <dbReference type="Proteomes" id="UP000886667"/>
    </source>
</evidence>
<comment type="caution">
    <text evidence="1">The sequence shown here is derived from an EMBL/GenBank/DDBJ whole genome shotgun (WGS) entry which is preliminary data.</text>
</comment>
<organism evidence="1 2">
    <name type="scientific">Candidatus Thiodiazotropha taylori</name>
    <dbReference type="NCBI Taxonomy" id="2792791"/>
    <lineage>
        <taxon>Bacteria</taxon>
        <taxon>Pseudomonadati</taxon>
        <taxon>Pseudomonadota</taxon>
        <taxon>Gammaproteobacteria</taxon>
        <taxon>Chromatiales</taxon>
        <taxon>Sedimenticolaceae</taxon>
        <taxon>Candidatus Thiodiazotropha</taxon>
    </lineage>
</organism>
<protein>
    <submittedName>
        <fullName evidence="1">Uncharacterized protein</fullName>
    </submittedName>
</protein>
<dbReference type="EMBL" id="JAEPCM010000592">
    <property type="protein sequence ID" value="MCG7947955.1"/>
    <property type="molecule type" value="Genomic_DNA"/>
</dbReference>